<name>A0A7W6MLC7_9HYPH</name>
<comment type="caution">
    <text evidence="7">The sequence shown here is derived from an EMBL/GenBank/DDBJ whole genome shotgun (WGS) entry which is preliminary data.</text>
</comment>
<proteinExistence type="inferred from homology"/>
<reference evidence="7 8" key="1">
    <citation type="submission" date="2020-08" db="EMBL/GenBank/DDBJ databases">
        <title>Genomic Encyclopedia of Type Strains, Phase IV (KMG-IV): sequencing the most valuable type-strain genomes for metagenomic binning, comparative biology and taxonomic classification.</title>
        <authorList>
            <person name="Goeker M."/>
        </authorList>
    </citation>
    <scope>NUCLEOTIDE SEQUENCE [LARGE SCALE GENOMIC DNA]</scope>
    <source>
        <strain evidence="7 8">DSM 102238</strain>
    </source>
</reference>
<dbReference type="EC" id="1.6.99.3" evidence="7"/>
<dbReference type="RefSeq" id="WP_183201220.1">
    <property type="nucleotide sequence ID" value="NZ_JACIEK010000011.1"/>
</dbReference>
<dbReference type="InterPro" id="IPR023753">
    <property type="entry name" value="FAD/NAD-binding_dom"/>
</dbReference>
<dbReference type="PANTHER" id="PTHR42913:SF3">
    <property type="entry name" value="64 KDA MITOCHONDRIAL NADH DEHYDROGENASE (EUROFUNG)"/>
    <property type="match status" value="1"/>
</dbReference>
<evidence type="ECO:0000313" key="7">
    <source>
        <dbReference type="EMBL" id="MBB3999675.1"/>
    </source>
</evidence>
<evidence type="ECO:0000256" key="1">
    <source>
        <dbReference type="ARBA" id="ARBA00001974"/>
    </source>
</evidence>
<keyword evidence="5 7" id="KW-0560">Oxidoreductase</keyword>
<evidence type="ECO:0000313" key="8">
    <source>
        <dbReference type="Proteomes" id="UP000542776"/>
    </source>
</evidence>
<dbReference type="AlphaFoldDB" id="A0A7W6MLC7"/>
<evidence type="ECO:0000256" key="5">
    <source>
        <dbReference type="ARBA" id="ARBA00023002"/>
    </source>
</evidence>
<dbReference type="Gene3D" id="3.50.50.100">
    <property type="match status" value="1"/>
</dbReference>
<keyword evidence="4" id="KW-0274">FAD</keyword>
<keyword evidence="3" id="KW-0285">Flavoprotein</keyword>
<keyword evidence="8" id="KW-1185">Reference proteome</keyword>
<dbReference type="Pfam" id="PF07992">
    <property type="entry name" value="Pyr_redox_2"/>
    <property type="match status" value="1"/>
</dbReference>
<dbReference type="PRINTS" id="PR00411">
    <property type="entry name" value="PNDRDTASEI"/>
</dbReference>
<organism evidence="7 8">
    <name type="scientific">Aureimonas pseudogalii</name>
    <dbReference type="NCBI Taxonomy" id="1744844"/>
    <lineage>
        <taxon>Bacteria</taxon>
        <taxon>Pseudomonadati</taxon>
        <taxon>Pseudomonadota</taxon>
        <taxon>Alphaproteobacteria</taxon>
        <taxon>Hyphomicrobiales</taxon>
        <taxon>Aurantimonadaceae</taxon>
        <taxon>Aureimonas</taxon>
    </lineage>
</organism>
<dbReference type="InterPro" id="IPR036188">
    <property type="entry name" value="FAD/NAD-bd_sf"/>
</dbReference>
<evidence type="ECO:0000259" key="6">
    <source>
        <dbReference type="Pfam" id="PF07992"/>
    </source>
</evidence>
<evidence type="ECO:0000256" key="4">
    <source>
        <dbReference type="ARBA" id="ARBA00022827"/>
    </source>
</evidence>
<evidence type="ECO:0000256" key="3">
    <source>
        <dbReference type="ARBA" id="ARBA00022630"/>
    </source>
</evidence>
<dbReference type="Proteomes" id="UP000542776">
    <property type="component" value="Unassembled WGS sequence"/>
</dbReference>
<dbReference type="GO" id="GO:0003955">
    <property type="term" value="F:NAD(P)H dehydrogenase (quinone) activity"/>
    <property type="evidence" value="ECO:0007669"/>
    <property type="project" value="TreeGrafter"/>
</dbReference>
<protein>
    <submittedName>
        <fullName evidence="7">NADH dehydrogenase</fullName>
        <ecNumber evidence="7">1.6.99.3</ecNumber>
    </submittedName>
</protein>
<dbReference type="SUPFAM" id="SSF51905">
    <property type="entry name" value="FAD/NAD(P)-binding domain"/>
    <property type="match status" value="1"/>
</dbReference>
<dbReference type="PANTHER" id="PTHR42913">
    <property type="entry name" value="APOPTOSIS-INDUCING FACTOR 1"/>
    <property type="match status" value="1"/>
</dbReference>
<dbReference type="InterPro" id="IPR051169">
    <property type="entry name" value="NADH-Q_oxidoreductase"/>
</dbReference>
<dbReference type="PRINTS" id="PR00368">
    <property type="entry name" value="FADPNR"/>
</dbReference>
<comment type="similarity">
    <text evidence="2">Belongs to the NADH dehydrogenase family.</text>
</comment>
<dbReference type="EMBL" id="JACIEK010000011">
    <property type="protein sequence ID" value="MBB3999675.1"/>
    <property type="molecule type" value="Genomic_DNA"/>
</dbReference>
<evidence type="ECO:0000256" key="2">
    <source>
        <dbReference type="ARBA" id="ARBA00005272"/>
    </source>
</evidence>
<gene>
    <name evidence="7" type="ORF">GGR04_003545</name>
</gene>
<comment type="cofactor">
    <cofactor evidence="1">
        <name>FAD</name>
        <dbReference type="ChEBI" id="CHEBI:57692"/>
    </cofactor>
</comment>
<sequence length="439" mass="46362">MSTSHAVATPSQPGDRPRVVILGGGSGGLELAAQLGGRGDLEIVLVDREPTHLWKPRLHEFAAGTISSSLAELSFYLLASLRSFRFEQGSVTGLDLAARRVRLDAIRDRDGRVVAPPREIAYDWCVVALGGVVPDAGTPGVAEHAIRLDTKDDADRFRARFAAAMIAARETRRPAEVVIVGSGATGTELAAHLRRSERAFFDGGENGRQPRLLGITLLEGAPEIMPGVDADLRAKLLERLAALEIDTITSVEVSQVAPGEVSDARGKSWPADLVVWAAGLVGAPSLADLGLGTDEKGRIPVDTTLRSQADERVFVFGDAASLKAPGSERPLPPTAQAASQQASYLAETLPIVAKGDPVEPFRYDDKGRIVSLAAAGTVGRIGFGGHDDLLIHGQFATAAYHALQRQHQWRVLGLLRGSVAIAADMISPAKGPALKLHGG</sequence>
<accession>A0A7W6MLC7</accession>
<feature type="domain" description="FAD/NAD(P)-binding" evidence="6">
    <location>
        <begin position="18"/>
        <end position="342"/>
    </location>
</feature>
<dbReference type="GO" id="GO:0019646">
    <property type="term" value="P:aerobic electron transport chain"/>
    <property type="evidence" value="ECO:0007669"/>
    <property type="project" value="TreeGrafter"/>
</dbReference>